<proteinExistence type="predicted"/>
<dbReference type="EMBL" id="MU865985">
    <property type="protein sequence ID" value="KAK4443853.1"/>
    <property type="molecule type" value="Genomic_DNA"/>
</dbReference>
<protein>
    <recommendedName>
        <fullName evidence="1">Non-canonical purine NTP phosphatase/PRRC1 domain-containing protein</fullName>
    </recommendedName>
</protein>
<dbReference type="InterPro" id="IPR026533">
    <property type="entry name" value="NTPase/PRRC1"/>
</dbReference>
<dbReference type="SUPFAM" id="SSF52972">
    <property type="entry name" value="ITPase-like"/>
    <property type="match status" value="1"/>
</dbReference>
<dbReference type="AlphaFoldDB" id="A0AAV9G6P6"/>
<comment type="caution">
    <text evidence="2">The sequence shown here is derived from an EMBL/GenBank/DDBJ whole genome shotgun (WGS) entry which is preliminary data.</text>
</comment>
<reference evidence="2" key="1">
    <citation type="journal article" date="2023" name="Mol. Phylogenet. Evol.">
        <title>Genome-scale phylogeny and comparative genomics of the fungal order Sordariales.</title>
        <authorList>
            <person name="Hensen N."/>
            <person name="Bonometti L."/>
            <person name="Westerberg I."/>
            <person name="Brannstrom I.O."/>
            <person name="Guillou S."/>
            <person name="Cros-Aarteil S."/>
            <person name="Calhoun S."/>
            <person name="Haridas S."/>
            <person name="Kuo A."/>
            <person name="Mondo S."/>
            <person name="Pangilinan J."/>
            <person name="Riley R."/>
            <person name="LaButti K."/>
            <person name="Andreopoulos B."/>
            <person name="Lipzen A."/>
            <person name="Chen C."/>
            <person name="Yan M."/>
            <person name="Daum C."/>
            <person name="Ng V."/>
            <person name="Clum A."/>
            <person name="Steindorff A."/>
            <person name="Ohm R.A."/>
            <person name="Martin F."/>
            <person name="Silar P."/>
            <person name="Natvig D.O."/>
            <person name="Lalanne C."/>
            <person name="Gautier V."/>
            <person name="Ament-Velasquez S.L."/>
            <person name="Kruys A."/>
            <person name="Hutchinson M.I."/>
            <person name="Powell A.J."/>
            <person name="Barry K."/>
            <person name="Miller A.N."/>
            <person name="Grigoriev I.V."/>
            <person name="Debuchy R."/>
            <person name="Gladieux P."/>
            <person name="Hiltunen Thoren M."/>
            <person name="Johannesson H."/>
        </authorList>
    </citation>
    <scope>NUCLEOTIDE SEQUENCE</scope>
    <source>
        <strain evidence="2">PSN243</strain>
    </source>
</reference>
<dbReference type="Gene3D" id="3.90.950.10">
    <property type="match status" value="1"/>
</dbReference>
<evidence type="ECO:0000313" key="3">
    <source>
        <dbReference type="Proteomes" id="UP001321760"/>
    </source>
</evidence>
<reference evidence="2" key="2">
    <citation type="submission" date="2023-05" db="EMBL/GenBank/DDBJ databases">
        <authorList>
            <consortium name="Lawrence Berkeley National Laboratory"/>
            <person name="Steindorff A."/>
            <person name="Hensen N."/>
            <person name="Bonometti L."/>
            <person name="Westerberg I."/>
            <person name="Brannstrom I.O."/>
            <person name="Guillou S."/>
            <person name="Cros-Aarteil S."/>
            <person name="Calhoun S."/>
            <person name="Haridas S."/>
            <person name="Kuo A."/>
            <person name="Mondo S."/>
            <person name="Pangilinan J."/>
            <person name="Riley R."/>
            <person name="Labutti K."/>
            <person name="Andreopoulos B."/>
            <person name="Lipzen A."/>
            <person name="Chen C."/>
            <person name="Yanf M."/>
            <person name="Daum C."/>
            <person name="Ng V."/>
            <person name="Clum A."/>
            <person name="Ohm R."/>
            <person name="Martin F."/>
            <person name="Silar P."/>
            <person name="Natvig D."/>
            <person name="Lalanne C."/>
            <person name="Gautier V."/>
            <person name="Ament-Velasquez S.L."/>
            <person name="Kruys A."/>
            <person name="Hutchinson M.I."/>
            <person name="Powell A.J."/>
            <person name="Barry K."/>
            <person name="Miller A.N."/>
            <person name="Grigoriev I.V."/>
            <person name="Debuchy R."/>
            <person name="Gladieux P."/>
            <person name="Thoren M.H."/>
            <person name="Johannesson H."/>
        </authorList>
    </citation>
    <scope>NUCLEOTIDE SEQUENCE</scope>
    <source>
        <strain evidence="2">PSN243</strain>
    </source>
</reference>
<feature type="domain" description="Non-canonical purine NTP phosphatase/PRRC1" evidence="1">
    <location>
        <begin position="99"/>
        <end position="223"/>
    </location>
</feature>
<evidence type="ECO:0000313" key="2">
    <source>
        <dbReference type="EMBL" id="KAK4443853.1"/>
    </source>
</evidence>
<sequence>MTSIFQDCNLQLPESPRQRPPFQCYLTGFPETFLAINRRPKKIKMSKLATPSLTATIESLRNTERIIQKPDTRATHPNPSFSHSDFPQHGNDILLVIPTANKDKTRILTEAFERQKPPGATVHVLVLPADSNVGEQPYDEAGAEGARNRIQNALQSLNESVLVEREIGTIMAASIENFIQRPSEGTDVKPVDYGLVMVYNATTRRAVTAMSRGVTVPRAYYEFARSFGAERGHDGMYGRVTVGEVLEANVEGVDRADWHAVVAGVSRYELLEDAVEGISVPC</sequence>
<gene>
    <name evidence="2" type="ORF">QBC34DRAFT_416239</name>
</gene>
<name>A0AAV9G6P6_9PEZI</name>
<keyword evidence="3" id="KW-1185">Reference proteome</keyword>
<dbReference type="Pfam" id="PF01931">
    <property type="entry name" value="NTPase_I-T"/>
    <property type="match status" value="1"/>
</dbReference>
<evidence type="ECO:0000259" key="1">
    <source>
        <dbReference type="Pfam" id="PF01931"/>
    </source>
</evidence>
<organism evidence="2 3">
    <name type="scientific">Podospora aff. communis PSN243</name>
    <dbReference type="NCBI Taxonomy" id="3040156"/>
    <lineage>
        <taxon>Eukaryota</taxon>
        <taxon>Fungi</taxon>
        <taxon>Dikarya</taxon>
        <taxon>Ascomycota</taxon>
        <taxon>Pezizomycotina</taxon>
        <taxon>Sordariomycetes</taxon>
        <taxon>Sordariomycetidae</taxon>
        <taxon>Sordariales</taxon>
        <taxon>Podosporaceae</taxon>
        <taxon>Podospora</taxon>
    </lineage>
</organism>
<dbReference type="Proteomes" id="UP001321760">
    <property type="component" value="Unassembled WGS sequence"/>
</dbReference>
<dbReference type="InterPro" id="IPR029001">
    <property type="entry name" value="ITPase-like_fam"/>
</dbReference>
<accession>A0AAV9G6P6</accession>